<evidence type="ECO:0000256" key="1">
    <source>
        <dbReference type="SAM" id="MobiDB-lite"/>
    </source>
</evidence>
<feature type="region of interest" description="Disordered" evidence="1">
    <location>
        <begin position="492"/>
        <end position="552"/>
    </location>
</feature>
<sequence length="704" mass="80685">MSKKKDTKEDNQMNESSDSKEQSLREAFEEERDEILKQLPDTYKSMFGRIGFAKWSGMTLPVLILNPYHVPPYPVRQQWFKQYENCQKIGKMERLPYLVYWYGTLQMDEAYSFLGPKLVTLYENAVKKKTHQLPTAIVKKQNDPNKVLNDNDRNVVRGYAEMEEDLPLEPADRKRGVTEFQEDYELQLLYEENVDVEEEEDDVKKEAQPKKKRKQMKQQEAQSDEEDGDSANQPKKKQKKTKQAKTNEGKDADKSKSNSKPKTKPKKVDSKVKEVRDDEFGFDEDEDSTSQKLDPVEEYEQVLAADKLAVSDDEMDDNYDPPSEVEEKEPDYEEKKLSKKGKAKGEKEDRKPVKVEKKKKEPRPAKVLSEEELKKRELKAFRQCEERFCPLLERWQKILVASQDPDGLQKILHKLLPVVSDFSAIFIEAYDISKMLKETRNVLKAKNANLEKCSEVKEAFRESYSSKRPQLPSNLKIRKNVELGKSVSFSPVKAERKVESDESRPAPAKEEMLSLSKSNVSNSSNSGAPRKESSSEGRSLSPKPAPAKKKFSLTNLMAKARVDLEADDTKEYRSTPATSKKAIVLPAWMTHEIHDPSILEDPRALALEFLLDMASFFPSSKVNKESIARGVEAAIHRSANTKSSDWVPEYWKKVHLLVAGICGKLQPTRLFSLVMNGRFETADQLVALPDKKLIDAFEGHLIDF</sequence>
<dbReference type="EMBL" id="BDSP01000058">
    <property type="protein sequence ID" value="GAX12911.1"/>
    <property type="molecule type" value="Genomic_DNA"/>
</dbReference>
<feature type="compositionally biased region" description="Basic and acidic residues" evidence="1">
    <location>
        <begin position="343"/>
        <end position="367"/>
    </location>
</feature>
<feature type="compositionally biased region" description="Basic and acidic residues" evidence="1">
    <location>
        <begin position="245"/>
        <end position="256"/>
    </location>
</feature>
<dbReference type="Proteomes" id="UP000198406">
    <property type="component" value="Unassembled WGS sequence"/>
</dbReference>
<feature type="compositionally biased region" description="Basic and acidic residues" evidence="1">
    <location>
        <begin position="493"/>
        <end position="512"/>
    </location>
</feature>
<gene>
    <name evidence="2" type="ORF">FisN_32Lh067</name>
</gene>
<proteinExistence type="predicted"/>
<feature type="compositionally biased region" description="Acidic residues" evidence="1">
    <location>
        <begin position="311"/>
        <end position="332"/>
    </location>
</feature>
<feature type="compositionally biased region" description="Basic and acidic residues" evidence="1">
    <location>
        <begin position="1"/>
        <end position="27"/>
    </location>
</feature>
<feature type="compositionally biased region" description="Basic residues" evidence="1">
    <location>
        <begin position="234"/>
        <end position="243"/>
    </location>
</feature>
<evidence type="ECO:0000313" key="2">
    <source>
        <dbReference type="EMBL" id="GAX12911.1"/>
    </source>
</evidence>
<feature type="compositionally biased region" description="Acidic residues" evidence="1">
    <location>
        <begin position="192"/>
        <end position="201"/>
    </location>
</feature>
<evidence type="ECO:0000313" key="3">
    <source>
        <dbReference type="Proteomes" id="UP000198406"/>
    </source>
</evidence>
<protein>
    <submittedName>
        <fullName evidence="2">Uncharacterized protein</fullName>
    </submittedName>
</protein>
<feature type="compositionally biased region" description="Low complexity" evidence="1">
    <location>
        <begin position="514"/>
        <end position="526"/>
    </location>
</feature>
<reference evidence="2 3" key="1">
    <citation type="journal article" date="2015" name="Plant Cell">
        <title>Oil accumulation by the oleaginous diatom Fistulifera solaris as revealed by the genome and transcriptome.</title>
        <authorList>
            <person name="Tanaka T."/>
            <person name="Maeda Y."/>
            <person name="Veluchamy A."/>
            <person name="Tanaka M."/>
            <person name="Abida H."/>
            <person name="Marechal E."/>
            <person name="Bowler C."/>
            <person name="Muto M."/>
            <person name="Sunaga Y."/>
            <person name="Tanaka M."/>
            <person name="Yoshino T."/>
            <person name="Taniguchi T."/>
            <person name="Fukuda Y."/>
            <person name="Nemoto M."/>
            <person name="Matsumoto M."/>
            <person name="Wong P.S."/>
            <person name="Aburatani S."/>
            <person name="Fujibuchi W."/>
        </authorList>
    </citation>
    <scope>NUCLEOTIDE SEQUENCE [LARGE SCALE GENOMIC DNA]</scope>
    <source>
        <strain evidence="2 3">JPCC DA0580</strain>
    </source>
</reference>
<feature type="region of interest" description="Disordered" evidence="1">
    <location>
        <begin position="191"/>
        <end position="367"/>
    </location>
</feature>
<keyword evidence="3" id="KW-1185">Reference proteome</keyword>
<organism evidence="2 3">
    <name type="scientific">Fistulifera solaris</name>
    <name type="common">Oleaginous diatom</name>
    <dbReference type="NCBI Taxonomy" id="1519565"/>
    <lineage>
        <taxon>Eukaryota</taxon>
        <taxon>Sar</taxon>
        <taxon>Stramenopiles</taxon>
        <taxon>Ochrophyta</taxon>
        <taxon>Bacillariophyta</taxon>
        <taxon>Bacillariophyceae</taxon>
        <taxon>Bacillariophycidae</taxon>
        <taxon>Naviculales</taxon>
        <taxon>Naviculaceae</taxon>
        <taxon>Fistulifera</taxon>
    </lineage>
</organism>
<dbReference type="InParanoid" id="A0A1Z5JGM6"/>
<comment type="caution">
    <text evidence="2">The sequence shown here is derived from an EMBL/GenBank/DDBJ whole genome shotgun (WGS) entry which is preliminary data.</text>
</comment>
<name>A0A1Z5JGM6_FISSO</name>
<feature type="compositionally biased region" description="Basic and acidic residues" evidence="1">
    <location>
        <begin position="266"/>
        <end position="279"/>
    </location>
</feature>
<dbReference type="OrthoDB" id="43508at2759"/>
<dbReference type="AlphaFoldDB" id="A0A1Z5JGM6"/>
<accession>A0A1Z5JGM6</accession>
<feature type="region of interest" description="Disordered" evidence="1">
    <location>
        <begin position="1"/>
        <end position="29"/>
    </location>
</feature>